<sequence>MSVEIEAEDVIRLILQFFKENNLDRSLATLSEETMVNLNTIDNRSAFVKDITEGKWDTVLKDIVHLNIAPRKLIDLYEQVVIELCEMRELGAARTLLRQTEPMHIMKQRHPERYLRLEHLLSRTVFDAKDVYTEGMTKEKRRKMIAQALVAEITVVPSSRLLTLLSQSATWQQHQGLLSPDTPFNPFERKSITETKEKDAPALEKYATIKFPSKKTYAECATFSPNGQYLVTGSVDGFIEVWNYRTGKLRKDLIYQNDENLMAMDESVICLSFSRDSEQLVSGSTDGKIAIWRIQNGTCQRKISPAHSQGVTAVCFNKDNTCVLSGSYDRLVKLHDIRNGKLLTEFKGHTSFVNDVLFSTDNTKVISGSSDGSIKIWDSQDASCLYTIQSNASNANLPVHRILNIPKHPDQLAVCYKSASIQRVAMNGRIIKSYKHSNSTSDLVSIAMSPQGELVYGISEDSRMACFSMDSGELAGDDAKVSDNTELIGIASHPFSNIIAVYDDSGHVYLYSAKH</sequence>
<keyword evidence="2 8" id="KW-0853">WD repeat</keyword>
<keyword evidence="5" id="KW-0508">mRNA splicing</keyword>
<accession>A0AAD7VC09</accession>
<dbReference type="PROSITE" id="PS50082">
    <property type="entry name" value="WD_REPEATS_2"/>
    <property type="match status" value="4"/>
</dbReference>
<dbReference type="InterPro" id="IPR045184">
    <property type="entry name" value="SMU1"/>
</dbReference>
<comment type="caution">
    <text evidence="10">The sequence shown here is derived from an EMBL/GenBank/DDBJ whole genome shotgun (WGS) entry which is preliminary data.</text>
</comment>
<evidence type="ECO:0000313" key="10">
    <source>
        <dbReference type="EMBL" id="KAJ8661421.1"/>
    </source>
</evidence>
<evidence type="ECO:0000256" key="1">
    <source>
        <dbReference type="ARBA" id="ARBA00004123"/>
    </source>
</evidence>
<dbReference type="Proteomes" id="UP001234581">
    <property type="component" value="Unassembled WGS sequence"/>
</dbReference>
<feature type="repeat" description="WD" evidence="8">
    <location>
        <begin position="346"/>
        <end position="387"/>
    </location>
</feature>
<dbReference type="PROSITE" id="PS50897">
    <property type="entry name" value="CTLH"/>
    <property type="match status" value="1"/>
</dbReference>
<feature type="repeat" description="WD" evidence="8">
    <location>
        <begin position="211"/>
        <end position="252"/>
    </location>
</feature>
<dbReference type="InterPro" id="IPR054532">
    <property type="entry name" value="TPL_SMU1_LisH-like"/>
</dbReference>
<protein>
    <recommendedName>
        <fullName evidence="9">CTLH domain-containing protein</fullName>
    </recommendedName>
</protein>
<evidence type="ECO:0000256" key="8">
    <source>
        <dbReference type="PROSITE-ProRule" id="PRU00221"/>
    </source>
</evidence>
<dbReference type="Pfam" id="PF00400">
    <property type="entry name" value="WD40"/>
    <property type="match status" value="4"/>
</dbReference>
<keyword evidence="3" id="KW-0507">mRNA processing</keyword>
<dbReference type="PROSITE" id="PS50896">
    <property type="entry name" value="LISH"/>
    <property type="match status" value="1"/>
</dbReference>
<feature type="repeat" description="WD" evidence="8">
    <location>
        <begin position="304"/>
        <end position="345"/>
    </location>
</feature>
<dbReference type="EMBL" id="JARTCD010000008">
    <property type="protein sequence ID" value="KAJ8661421.1"/>
    <property type="molecule type" value="Genomic_DNA"/>
</dbReference>
<evidence type="ECO:0000259" key="9">
    <source>
        <dbReference type="PROSITE" id="PS50897"/>
    </source>
</evidence>
<organism evidence="10 11">
    <name type="scientific">Lichtheimia ornata</name>
    <dbReference type="NCBI Taxonomy" id="688661"/>
    <lineage>
        <taxon>Eukaryota</taxon>
        <taxon>Fungi</taxon>
        <taxon>Fungi incertae sedis</taxon>
        <taxon>Mucoromycota</taxon>
        <taxon>Mucoromycotina</taxon>
        <taxon>Mucoromycetes</taxon>
        <taxon>Mucorales</taxon>
        <taxon>Lichtheimiaceae</taxon>
        <taxon>Lichtheimia</taxon>
    </lineage>
</organism>
<dbReference type="InterPro" id="IPR020472">
    <property type="entry name" value="WD40_PAC1"/>
</dbReference>
<feature type="repeat" description="WD" evidence="8">
    <location>
        <begin position="261"/>
        <end position="302"/>
    </location>
</feature>
<dbReference type="SMART" id="SM00320">
    <property type="entry name" value="WD40"/>
    <property type="match status" value="5"/>
</dbReference>
<evidence type="ECO:0000313" key="11">
    <source>
        <dbReference type="Proteomes" id="UP001234581"/>
    </source>
</evidence>
<dbReference type="SUPFAM" id="SSF50978">
    <property type="entry name" value="WD40 repeat-like"/>
    <property type="match status" value="1"/>
</dbReference>
<evidence type="ECO:0000256" key="2">
    <source>
        <dbReference type="ARBA" id="ARBA00022574"/>
    </source>
</evidence>
<dbReference type="PRINTS" id="PR00320">
    <property type="entry name" value="GPROTEINBRPT"/>
</dbReference>
<feature type="domain" description="CTLH" evidence="9">
    <location>
        <begin position="40"/>
        <end position="92"/>
    </location>
</feature>
<comment type="similarity">
    <text evidence="7">Belongs to the WD repeat SMU1 family.</text>
</comment>
<evidence type="ECO:0000256" key="6">
    <source>
        <dbReference type="ARBA" id="ARBA00023242"/>
    </source>
</evidence>
<dbReference type="PROSITE" id="PS50294">
    <property type="entry name" value="WD_REPEATS_REGION"/>
    <property type="match status" value="3"/>
</dbReference>
<dbReference type="Pfam" id="PF17814">
    <property type="entry name" value="LisH_TPL"/>
    <property type="match status" value="1"/>
</dbReference>
<comment type="subcellular location">
    <subcellularLocation>
        <location evidence="1">Nucleus</location>
    </subcellularLocation>
</comment>
<dbReference type="CDD" id="cd00200">
    <property type="entry name" value="WD40"/>
    <property type="match status" value="1"/>
</dbReference>
<gene>
    <name evidence="10" type="ORF">O0I10_002687</name>
</gene>
<dbReference type="AlphaFoldDB" id="A0AAD7VC09"/>
<name>A0AAD7VC09_9FUNG</name>
<dbReference type="Gene3D" id="2.130.10.10">
    <property type="entry name" value="YVTN repeat-like/Quinoprotein amine dehydrogenase"/>
    <property type="match status" value="2"/>
</dbReference>
<dbReference type="GO" id="GO:0000398">
    <property type="term" value="P:mRNA splicing, via spliceosome"/>
    <property type="evidence" value="ECO:0007669"/>
    <property type="project" value="InterPro"/>
</dbReference>
<keyword evidence="6" id="KW-0539">Nucleus</keyword>
<evidence type="ECO:0000256" key="7">
    <source>
        <dbReference type="ARBA" id="ARBA00025801"/>
    </source>
</evidence>
<dbReference type="GeneID" id="83210103"/>
<evidence type="ECO:0000256" key="3">
    <source>
        <dbReference type="ARBA" id="ARBA00022664"/>
    </source>
</evidence>
<proteinExistence type="inferred from homology"/>
<evidence type="ECO:0000256" key="4">
    <source>
        <dbReference type="ARBA" id="ARBA00022737"/>
    </source>
</evidence>
<dbReference type="InterPro" id="IPR015943">
    <property type="entry name" value="WD40/YVTN_repeat-like_dom_sf"/>
</dbReference>
<reference evidence="10 11" key="1">
    <citation type="submission" date="2023-03" db="EMBL/GenBank/DDBJ databases">
        <title>Genome sequence of Lichtheimia ornata CBS 291.66.</title>
        <authorList>
            <person name="Mohabir J.T."/>
            <person name="Shea T.P."/>
            <person name="Kurbessoian T."/>
            <person name="Berby B."/>
            <person name="Fontaine J."/>
            <person name="Livny J."/>
            <person name="Gnirke A."/>
            <person name="Stajich J.E."/>
            <person name="Cuomo C.A."/>
        </authorList>
    </citation>
    <scope>NUCLEOTIDE SEQUENCE [LARGE SCALE GENOMIC DNA]</scope>
    <source>
        <strain evidence="10">CBS 291.66</strain>
    </source>
</reference>
<dbReference type="RefSeq" id="XP_058346334.1">
    <property type="nucleotide sequence ID" value="XM_058482767.1"/>
</dbReference>
<keyword evidence="4" id="KW-0677">Repeat</keyword>
<dbReference type="SMART" id="SM00667">
    <property type="entry name" value="LisH"/>
    <property type="match status" value="1"/>
</dbReference>
<dbReference type="PANTHER" id="PTHR22848">
    <property type="entry name" value="WD40 REPEAT PROTEIN"/>
    <property type="match status" value="1"/>
</dbReference>
<dbReference type="InterPro" id="IPR001680">
    <property type="entry name" value="WD40_rpt"/>
</dbReference>
<evidence type="ECO:0000256" key="5">
    <source>
        <dbReference type="ARBA" id="ARBA00023187"/>
    </source>
</evidence>
<dbReference type="GO" id="GO:0005634">
    <property type="term" value="C:nucleus"/>
    <property type="evidence" value="ECO:0007669"/>
    <property type="project" value="UniProtKB-SubCell"/>
</dbReference>
<dbReference type="InterPro" id="IPR036322">
    <property type="entry name" value="WD40_repeat_dom_sf"/>
</dbReference>
<dbReference type="InterPro" id="IPR006594">
    <property type="entry name" value="LisH"/>
</dbReference>
<dbReference type="InterPro" id="IPR006595">
    <property type="entry name" value="CTLH_C"/>
</dbReference>
<keyword evidence="11" id="KW-1185">Reference proteome</keyword>